<evidence type="ECO:0000313" key="4">
    <source>
        <dbReference type="Proteomes" id="UP000622448"/>
    </source>
</evidence>
<feature type="transmembrane region" description="Helical" evidence="1">
    <location>
        <begin position="459"/>
        <end position="481"/>
    </location>
</feature>
<feature type="transmembrane region" description="Helical" evidence="1">
    <location>
        <begin position="261"/>
        <end position="283"/>
    </location>
</feature>
<dbReference type="Pfam" id="PF03703">
    <property type="entry name" value="bPH_2"/>
    <property type="match status" value="3"/>
</dbReference>
<dbReference type="RefSeq" id="WP_186938454.1">
    <property type="nucleotide sequence ID" value="NZ_JACOOA010000002.1"/>
</dbReference>
<evidence type="ECO:0000256" key="1">
    <source>
        <dbReference type="SAM" id="Phobius"/>
    </source>
</evidence>
<dbReference type="EMBL" id="JACOOA010000002">
    <property type="protein sequence ID" value="MBC5583927.1"/>
    <property type="molecule type" value="Genomic_DNA"/>
</dbReference>
<feature type="transmembrane region" description="Helical" evidence="1">
    <location>
        <begin position="312"/>
        <end position="342"/>
    </location>
</feature>
<keyword evidence="1" id="KW-0472">Membrane</keyword>
<dbReference type="PANTHER" id="PTHR34473:SF2">
    <property type="entry name" value="UPF0699 TRANSMEMBRANE PROTEIN YDBT"/>
    <property type="match status" value="1"/>
</dbReference>
<proteinExistence type="predicted"/>
<dbReference type="InterPro" id="IPR005182">
    <property type="entry name" value="YdbS-like_PH"/>
</dbReference>
<reference evidence="3 4" key="1">
    <citation type="submission" date="2020-08" db="EMBL/GenBank/DDBJ databases">
        <title>Genome public.</title>
        <authorList>
            <person name="Liu C."/>
            <person name="Sun Q."/>
        </authorList>
    </citation>
    <scope>NUCLEOTIDE SEQUENCE [LARGE SCALE GENOMIC DNA]</scope>
    <source>
        <strain evidence="3 4">NSJ-70</strain>
    </source>
</reference>
<keyword evidence="4" id="KW-1185">Reference proteome</keyword>
<accession>A0ABR7BQN3</accession>
<feature type="transmembrane region" description="Helical" evidence="1">
    <location>
        <begin position="501"/>
        <end position="522"/>
    </location>
</feature>
<evidence type="ECO:0000259" key="2">
    <source>
        <dbReference type="Pfam" id="PF03703"/>
    </source>
</evidence>
<name>A0ABR7BQN3_9ACTN</name>
<comment type="caution">
    <text evidence="3">The sequence shown here is derived from an EMBL/GenBank/DDBJ whole genome shotgun (WGS) entry which is preliminary data.</text>
</comment>
<gene>
    <name evidence="3" type="ORF">H8S61_06935</name>
</gene>
<feature type="domain" description="YdbS-like PH" evidence="2">
    <location>
        <begin position="523"/>
        <end position="601"/>
    </location>
</feature>
<keyword evidence="1" id="KW-1133">Transmembrane helix</keyword>
<feature type="transmembrane region" description="Helical" evidence="1">
    <location>
        <begin position="37"/>
        <end position="57"/>
    </location>
</feature>
<protein>
    <submittedName>
        <fullName evidence="3">PH domain-containing protein</fullName>
    </submittedName>
</protein>
<dbReference type="Proteomes" id="UP000622448">
    <property type="component" value="Unassembled WGS sequence"/>
</dbReference>
<organism evidence="3 4">
    <name type="scientific">Eggerthella hominis</name>
    <dbReference type="NCBI Taxonomy" id="2763043"/>
    <lineage>
        <taxon>Bacteria</taxon>
        <taxon>Bacillati</taxon>
        <taxon>Actinomycetota</taxon>
        <taxon>Coriobacteriia</taxon>
        <taxon>Eggerthellales</taxon>
        <taxon>Eggerthellaceae</taxon>
        <taxon>Eggerthella</taxon>
    </lineage>
</organism>
<feature type="domain" description="YdbS-like PH" evidence="2">
    <location>
        <begin position="345"/>
        <end position="391"/>
    </location>
</feature>
<dbReference type="PANTHER" id="PTHR34473">
    <property type="entry name" value="UPF0699 TRANSMEMBRANE PROTEIN YDBS"/>
    <property type="match status" value="1"/>
</dbReference>
<feature type="domain" description="YdbS-like PH" evidence="2">
    <location>
        <begin position="96"/>
        <end position="175"/>
    </location>
</feature>
<feature type="transmembrane region" description="Helical" evidence="1">
    <location>
        <begin position="69"/>
        <end position="91"/>
    </location>
</feature>
<evidence type="ECO:0000313" key="3">
    <source>
        <dbReference type="EMBL" id="MBC5583927.1"/>
    </source>
</evidence>
<sequence length="610" mass="65413">MTDFQQAPQPQPQPAPGELQKHHVHHSYIWLGSLRTAFMLLVVVAFSSFSAIIGAISDGEVITRGDIPTLVLIIGAVIVGIVVLVALIAVYQVISYKHLYYELGPEEFNLYSGILNKKRVHVPYQRIQSVDQRATLIQRIFGVCSVSIDTAGGASNKAVMVPYVQKTQAEELRRELFARKQYVVAVQNGAASEAEAAAAAVAVAAGAVPQGAHEAASANVLDAPAEIWQDVRGVFGGAAVDTGRVTYEYGMSNKELIFTGLSNNTAFFVVVIGIVGAVAQFMGEMAPLLSGTMEPLVGNVVGASVQLFGGNLIAAGVAAFVGASLVLWLLSAIGACISYGGFRACRRDNRIEVEHGLLQHRFQGVDVDRVQSVVVKQSFIRRLLGYCELSLGKIDAAAEGSDDQQKSLNQQGLVIHPFVKMTRVPEILAGIIPEFADVPTDNIPVAPVGLRRAIIRRCLIQGTGFWLAVLVAVGQIAVNVLANPAVPDEAMTLFFVNNGALFGYALAVVLLILDAVGAVLWFRGSGFAYNERFMQVSNGGFARETISFPRKKIQFGYTKTNPFQRNAGTATVSARTAAGIGGTTIRLIDAREDDARAWLAWLKPHGNVIQ</sequence>
<keyword evidence="1" id="KW-0812">Transmembrane</keyword>